<proteinExistence type="predicted"/>
<dbReference type="InterPro" id="IPR038996">
    <property type="entry name" value="Gp14"/>
</dbReference>
<dbReference type="RefSeq" id="YP_009191786.1">
    <property type="nucleotide sequence ID" value="NC_028702.1"/>
</dbReference>
<accession>A0A0F7IKP5</accession>
<organism evidence="1 2">
    <name type="scientific">Delftia phage IME-DE1</name>
    <dbReference type="NCBI Taxonomy" id="1647385"/>
    <lineage>
        <taxon>Viruses</taxon>
        <taxon>Duplodnaviria</taxon>
        <taxon>Heunggongvirae</taxon>
        <taxon>Uroviricota</taxon>
        <taxon>Caudoviricetes</taxon>
        <taxon>Autographivirales</taxon>
        <taxon>Autotranscriptaviridae</taxon>
        <taxon>Piedvirus</taxon>
        <taxon>Piedvirus IMEDE1</taxon>
    </lineage>
</organism>
<dbReference type="Proteomes" id="UP000201918">
    <property type="component" value="Segment"/>
</dbReference>
<evidence type="ECO:0000313" key="1">
    <source>
        <dbReference type="EMBL" id="AKG94466.1"/>
    </source>
</evidence>
<dbReference type="OrthoDB" id="10053at10239"/>
<name>A0A0F7IKP5_9CAUD</name>
<dbReference type="Pfam" id="PF24072">
    <property type="entry name" value="T7_gp14"/>
    <property type="match status" value="1"/>
</dbReference>
<sequence>MCAPVMIGMAAVGALSAVSGQRDQAKAMGSQIAAQNAQKKEVVRQMNYEIASIDAEQRDLYDDAIAQLQGNSINALRNQGMIAAAFGESGLEGRSVDAALREVKGQDARVADSIRGSFQKGFAGNQYAKEVAVLNADSSIKGMPKITGPSTVSNILGVVNGGLSGAATGANMQAAFTNMKTAGQTGANKR</sequence>
<dbReference type="GeneID" id="26520515"/>
<dbReference type="EMBL" id="KR153873">
    <property type="protein sequence ID" value="AKG94466.1"/>
    <property type="molecule type" value="Genomic_DNA"/>
</dbReference>
<reference evidence="1 2" key="1">
    <citation type="submission" date="2015-04" db="EMBL/GenBank/DDBJ databases">
        <title>Isolation and genomic analysis of Delftia bacteriophage IME-DE1.</title>
        <authorList>
            <person name="Kang H."/>
        </authorList>
    </citation>
    <scope>NUCLEOTIDE SEQUENCE [LARGE SCALE GENOMIC DNA]</scope>
</reference>
<keyword evidence="2" id="KW-1185">Reference proteome</keyword>
<evidence type="ECO:0008006" key="3">
    <source>
        <dbReference type="Google" id="ProtNLM"/>
    </source>
</evidence>
<evidence type="ECO:0000313" key="2">
    <source>
        <dbReference type="Proteomes" id="UP000201918"/>
    </source>
</evidence>
<dbReference type="KEGG" id="vg:26520515"/>
<protein>
    <recommendedName>
        <fullName evidence="3">Internal virion protein B</fullName>
    </recommendedName>
</protein>